<reference evidence="3" key="1">
    <citation type="submission" date="2020-12" db="UniProtKB">
        <authorList>
            <consortium name="WormBaseParasite"/>
        </authorList>
    </citation>
    <scope>IDENTIFICATION</scope>
    <source>
        <strain evidence="3">MHco3</strain>
    </source>
</reference>
<evidence type="ECO:0000313" key="3">
    <source>
        <dbReference type="WBParaSite" id="HCON_00081620-00001"/>
    </source>
</evidence>
<dbReference type="WBParaSite" id="HCON_00081620-00001">
    <property type="protein sequence ID" value="HCON_00081620-00001"/>
    <property type="gene ID" value="HCON_00081620"/>
</dbReference>
<dbReference type="Proteomes" id="UP000025227">
    <property type="component" value="Unplaced"/>
</dbReference>
<sequence>MLHHNYIERHLQSGNNAHNDQNSFNKCQSEKSISNVIMPRRTKAVVVSFDEPPACMRQNSPLSPRIRLYKSQVLSSGTTATFTRDVMPQRIPTAG</sequence>
<feature type="region of interest" description="Disordered" evidence="1">
    <location>
        <begin position="1"/>
        <end position="25"/>
    </location>
</feature>
<feature type="compositionally biased region" description="Polar residues" evidence="1">
    <location>
        <begin position="12"/>
        <end position="25"/>
    </location>
</feature>
<name>A0A7I5E9A2_HAECO</name>
<dbReference type="AlphaFoldDB" id="A0A7I5E9A2"/>
<keyword evidence="2" id="KW-1185">Reference proteome</keyword>
<feature type="compositionally biased region" description="Basic and acidic residues" evidence="1">
    <location>
        <begin position="1"/>
        <end position="11"/>
    </location>
</feature>
<evidence type="ECO:0000313" key="2">
    <source>
        <dbReference type="Proteomes" id="UP000025227"/>
    </source>
</evidence>
<accession>A0A7I5E9A2</accession>
<organism evidence="2 3">
    <name type="scientific">Haemonchus contortus</name>
    <name type="common">Barber pole worm</name>
    <dbReference type="NCBI Taxonomy" id="6289"/>
    <lineage>
        <taxon>Eukaryota</taxon>
        <taxon>Metazoa</taxon>
        <taxon>Ecdysozoa</taxon>
        <taxon>Nematoda</taxon>
        <taxon>Chromadorea</taxon>
        <taxon>Rhabditida</taxon>
        <taxon>Rhabditina</taxon>
        <taxon>Rhabditomorpha</taxon>
        <taxon>Strongyloidea</taxon>
        <taxon>Trichostrongylidae</taxon>
        <taxon>Haemonchus</taxon>
    </lineage>
</organism>
<proteinExistence type="predicted"/>
<evidence type="ECO:0000256" key="1">
    <source>
        <dbReference type="SAM" id="MobiDB-lite"/>
    </source>
</evidence>
<protein>
    <submittedName>
        <fullName evidence="3">Uncharacterized protein</fullName>
    </submittedName>
</protein>